<sequence length="132" mass="14142">MNPTANVLDIAVTDLGAAIAFYRQLGLEFIPDPHVPTDHAGCDLPNGFHLMLDTDDLRAKSTANWTPPTSGRTFLAFEFPTPADVDAKYAELVATGVTSLQEPFDAFWGMRYATVADPAGNGIDLYANLPAG</sequence>
<evidence type="ECO:0000259" key="1">
    <source>
        <dbReference type="PROSITE" id="PS51819"/>
    </source>
</evidence>
<dbReference type="PANTHER" id="PTHR36503:SF3">
    <property type="entry name" value="BLR0126 PROTEIN"/>
    <property type="match status" value="1"/>
</dbReference>
<dbReference type="OrthoDB" id="9798430at2"/>
<accession>A0A4R6K849</accession>
<dbReference type="AlphaFoldDB" id="A0A4R6K849"/>
<proteinExistence type="predicted"/>
<organism evidence="2 3">
    <name type="scientific">Kribbella caucasensis</name>
    <dbReference type="NCBI Taxonomy" id="2512215"/>
    <lineage>
        <taxon>Bacteria</taxon>
        <taxon>Bacillati</taxon>
        <taxon>Actinomycetota</taxon>
        <taxon>Actinomycetes</taxon>
        <taxon>Propionibacteriales</taxon>
        <taxon>Kribbellaceae</taxon>
        <taxon>Kribbella</taxon>
    </lineage>
</organism>
<keyword evidence="3" id="KW-1185">Reference proteome</keyword>
<dbReference type="RefSeq" id="WP_133802617.1">
    <property type="nucleotide sequence ID" value="NZ_SNWQ01000013.1"/>
</dbReference>
<dbReference type="PANTHER" id="PTHR36503">
    <property type="entry name" value="BLR2520 PROTEIN"/>
    <property type="match status" value="1"/>
</dbReference>
<evidence type="ECO:0000313" key="3">
    <source>
        <dbReference type="Proteomes" id="UP000295388"/>
    </source>
</evidence>
<evidence type="ECO:0000313" key="2">
    <source>
        <dbReference type="EMBL" id="TDO45264.1"/>
    </source>
</evidence>
<dbReference type="InterPro" id="IPR037523">
    <property type="entry name" value="VOC_core"/>
</dbReference>
<dbReference type="Gene3D" id="3.10.180.10">
    <property type="entry name" value="2,3-Dihydroxybiphenyl 1,2-Dioxygenase, domain 1"/>
    <property type="match status" value="1"/>
</dbReference>
<reference evidence="2 3" key="1">
    <citation type="submission" date="2019-03" db="EMBL/GenBank/DDBJ databases">
        <title>Genomic Encyclopedia of Type Strains, Phase III (KMG-III): the genomes of soil and plant-associated and newly described type strains.</title>
        <authorList>
            <person name="Whitman W."/>
        </authorList>
    </citation>
    <scope>NUCLEOTIDE SEQUENCE [LARGE SCALE GENOMIC DNA]</scope>
    <source>
        <strain evidence="2 3">VKM Ac-2527</strain>
    </source>
</reference>
<dbReference type="InterPro" id="IPR004360">
    <property type="entry name" value="Glyas_Fos-R_dOase_dom"/>
</dbReference>
<dbReference type="Proteomes" id="UP000295388">
    <property type="component" value="Unassembled WGS sequence"/>
</dbReference>
<dbReference type="EMBL" id="SNWQ01000013">
    <property type="protein sequence ID" value="TDO45264.1"/>
    <property type="molecule type" value="Genomic_DNA"/>
</dbReference>
<dbReference type="PROSITE" id="PS51819">
    <property type="entry name" value="VOC"/>
    <property type="match status" value="1"/>
</dbReference>
<comment type="caution">
    <text evidence="2">The sequence shown here is derived from an EMBL/GenBank/DDBJ whole genome shotgun (WGS) entry which is preliminary data.</text>
</comment>
<name>A0A4R6K849_9ACTN</name>
<dbReference type="InterPro" id="IPR029068">
    <property type="entry name" value="Glyas_Bleomycin-R_OHBP_Dase"/>
</dbReference>
<protein>
    <submittedName>
        <fullName evidence="2">Putative glyoxalase superfamily protein PhnB</fullName>
    </submittedName>
</protein>
<gene>
    <name evidence="2" type="ORF">EV643_11337</name>
</gene>
<dbReference type="Pfam" id="PF00903">
    <property type="entry name" value="Glyoxalase"/>
    <property type="match status" value="1"/>
</dbReference>
<dbReference type="SUPFAM" id="SSF54593">
    <property type="entry name" value="Glyoxalase/Bleomycin resistance protein/Dihydroxybiphenyl dioxygenase"/>
    <property type="match status" value="1"/>
</dbReference>
<feature type="domain" description="VOC" evidence="1">
    <location>
        <begin position="4"/>
        <end position="128"/>
    </location>
</feature>